<gene>
    <name evidence="1" type="primary">PARPA_01994.1 scaffold 2041</name>
</gene>
<dbReference type="EMBL" id="LN719854">
    <property type="protein sequence ID" value="CEP08650.1"/>
    <property type="molecule type" value="Genomic_DNA"/>
</dbReference>
<keyword evidence="2" id="KW-1185">Reference proteome</keyword>
<sequence>MNQETLDSLIEKEHDIKLDKEQLSYLVQRIDLAKSALRQNISKIRNNSGVTDTIKKHLIDFLVYRENTIGSTDRDDNRVGNEQFSANGEHVKLLITTLFEDTLNELSPPPDYGEKKR</sequence>
<protein>
    <submittedName>
        <fullName evidence="1">Uncharacterized protein</fullName>
    </submittedName>
</protein>
<proteinExistence type="predicted"/>
<reference evidence="1 2" key="1">
    <citation type="submission" date="2014-09" db="EMBL/GenBank/DDBJ databases">
        <authorList>
            <person name="Ellenberger Sabrina"/>
        </authorList>
    </citation>
    <scope>NUCLEOTIDE SEQUENCE [LARGE SCALE GENOMIC DNA]</scope>
    <source>
        <strain evidence="1 2">CBS 412.66</strain>
    </source>
</reference>
<name>A0A0B7MZF9_9FUNG</name>
<evidence type="ECO:0000313" key="1">
    <source>
        <dbReference type="EMBL" id="CEP08650.1"/>
    </source>
</evidence>
<dbReference type="AlphaFoldDB" id="A0A0B7MZF9"/>
<accession>A0A0B7MZF9</accession>
<evidence type="ECO:0000313" key="2">
    <source>
        <dbReference type="Proteomes" id="UP000054107"/>
    </source>
</evidence>
<organism evidence="1 2">
    <name type="scientific">Parasitella parasitica</name>
    <dbReference type="NCBI Taxonomy" id="35722"/>
    <lineage>
        <taxon>Eukaryota</taxon>
        <taxon>Fungi</taxon>
        <taxon>Fungi incertae sedis</taxon>
        <taxon>Mucoromycota</taxon>
        <taxon>Mucoromycotina</taxon>
        <taxon>Mucoromycetes</taxon>
        <taxon>Mucorales</taxon>
        <taxon>Mucorineae</taxon>
        <taxon>Mucoraceae</taxon>
        <taxon>Parasitella</taxon>
    </lineage>
</organism>
<dbReference type="Proteomes" id="UP000054107">
    <property type="component" value="Unassembled WGS sequence"/>
</dbReference>